<dbReference type="GO" id="GO:0003677">
    <property type="term" value="F:DNA binding"/>
    <property type="evidence" value="ECO:0007669"/>
    <property type="project" value="InterPro"/>
</dbReference>
<dbReference type="Pfam" id="PF01498">
    <property type="entry name" value="HTH_Tnp_Tc3_2"/>
    <property type="match status" value="1"/>
</dbReference>
<dbReference type="GO" id="GO:0006313">
    <property type="term" value="P:DNA transposition"/>
    <property type="evidence" value="ECO:0007669"/>
    <property type="project" value="InterPro"/>
</dbReference>
<dbReference type="Gene3D" id="3.30.420.10">
    <property type="entry name" value="Ribonuclease H-like superfamily/Ribonuclease H"/>
    <property type="match status" value="1"/>
</dbReference>
<accession>A0A915CRT3</accession>
<sequence>MKKLSSGSGADTNKWTFFAGMSFLDVHLQERPRQSHIVFERGEEFINITDEPISTLILKRFRSEDTPVVEKSHCSKKKRIKTDDDDFDSNLLAFLDKPTKEDNEEELFGKRVAKALERMDPRRRRQASIKIEQLLYEFEFGDGIYVDDSTVHRRLREAELFGRMAMKKTIVSPKNSKARLKFAKNYITAQKRNEAEFCGATNRSFSCSDRMESNISVASSKSGLKPYLKLWEIVDNKIRKRRFTNFDRMFDVIVEEWKAIPLETLMKLIRSMPRRCEQVVKQKGYPTRY</sequence>
<dbReference type="WBParaSite" id="jg11931">
    <property type="protein sequence ID" value="jg11931"/>
    <property type="gene ID" value="jg11931"/>
</dbReference>
<organism evidence="2 3">
    <name type="scientific">Ditylenchus dipsaci</name>
    <dbReference type="NCBI Taxonomy" id="166011"/>
    <lineage>
        <taxon>Eukaryota</taxon>
        <taxon>Metazoa</taxon>
        <taxon>Ecdysozoa</taxon>
        <taxon>Nematoda</taxon>
        <taxon>Chromadorea</taxon>
        <taxon>Rhabditida</taxon>
        <taxon>Tylenchina</taxon>
        <taxon>Tylenchomorpha</taxon>
        <taxon>Sphaerularioidea</taxon>
        <taxon>Anguinidae</taxon>
        <taxon>Anguininae</taxon>
        <taxon>Ditylenchus</taxon>
    </lineage>
</organism>
<dbReference type="Proteomes" id="UP000887574">
    <property type="component" value="Unplaced"/>
</dbReference>
<feature type="domain" description="Transposase Tc1-like" evidence="1">
    <location>
        <begin position="128"/>
        <end position="186"/>
    </location>
</feature>
<evidence type="ECO:0000313" key="3">
    <source>
        <dbReference type="WBParaSite" id="jg11931"/>
    </source>
</evidence>
<dbReference type="AlphaFoldDB" id="A0A915CRT3"/>
<keyword evidence="2" id="KW-1185">Reference proteome</keyword>
<protein>
    <submittedName>
        <fullName evidence="3">Transposase Tc1-like domain-containing protein</fullName>
    </submittedName>
</protein>
<evidence type="ECO:0000313" key="2">
    <source>
        <dbReference type="Proteomes" id="UP000887574"/>
    </source>
</evidence>
<dbReference type="InterPro" id="IPR002492">
    <property type="entry name" value="Transposase_Tc1-like"/>
</dbReference>
<reference evidence="3" key="1">
    <citation type="submission" date="2022-11" db="UniProtKB">
        <authorList>
            <consortium name="WormBaseParasite"/>
        </authorList>
    </citation>
    <scope>IDENTIFICATION</scope>
</reference>
<name>A0A915CRT3_9BILA</name>
<proteinExistence type="predicted"/>
<dbReference type="GO" id="GO:0015074">
    <property type="term" value="P:DNA integration"/>
    <property type="evidence" value="ECO:0007669"/>
    <property type="project" value="InterPro"/>
</dbReference>
<dbReference type="InterPro" id="IPR036397">
    <property type="entry name" value="RNaseH_sf"/>
</dbReference>
<evidence type="ECO:0000259" key="1">
    <source>
        <dbReference type="Pfam" id="PF01498"/>
    </source>
</evidence>